<accession>T1EN68</accession>
<dbReference type="KEGG" id="hro:HELRODRAFT_158742"/>
<dbReference type="InParanoid" id="T1EN68"/>
<gene>
    <name evidence="2" type="primary">20198018</name>
    <name evidence="1" type="ORF">HELRODRAFT_158742</name>
</gene>
<keyword evidence="3" id="KW-1185">Reference proteome</keyword>
<dbReference type="AlphaFoldDB" id="T1EN68"/>
<organism evidence="2 3">
    <name type="scientific">Helobdella robusta</name>
    <name type="common">Californian leech</name>
    <dbReference type="NCBI Taxonomy" id="6412"/>
    <lineage>
        <taxon>Eukaryota</taxon>
        <taxon>Metazoa</taxon>
        <taxon>Spiralia</taxon>
        <taxon>Lophotrochozoa</taxon>
        <taxon>Annelida</taxon>
        <taxon>Clitellata</taxon>
        <taxon>Hirudinea</taxon>
        <taxon>Rhynchobdellida</taxon>
        <taxon>Glossiphoniidae</taxon>
        <taxon>Helobdella</taxon>
    </lineage>
</organism>
<dbReference type="SUPFAM" id="SSF57184">
    <property type="entry name" value="Growth factor receptor domain"/>
    <property type="match status" value="1"/>
</dbReference>
<protein>
    <submittedName>
        <fullName evidence="1 2">Uncharacterized protein</fullName>
    </submittedName>
</protein>
<reference evidence="2" key="3">
    <citation type="submission" date="2015-06" db="UniProtKB">
        <authorList>
            <consortium name="EnsemblMetazoa"/>
        </authorList>
    </citation>
    <scope>IDENTIFICATION</scope>
</reference>
<evidence type="ECO:0000313" key="2">
    <source>
        <dbReference type="EnsemblMetazoa" id="HelroP158742"/>
    </source>
</evidence>
<evidence type="ECO:0000313" key="1">
    <source>
        <dbReference type="EMBL" id="ESO12263.1"/>
    </source>
</evidence>
<reference evidence="1 3" key="2">
    <citation type="journal article" date="2013" name="Nature">
        <title>Insights into bilaterian evolution from three spiralian genomes.</title>
        <authorList>
            <person name="Simakov O."/>
            <person name="Marletaz F."/>
            <person name="Cho S.J."/>
            <person name="Edsinger-Gonzales E."/>
            <person name="Havlak P."/>
            <person name="Hellsten U."/>
            <person name="Kuo D.H."/>
            <person name="Larsson T."/>
            <person name="Lv J."/>
            <person name="Arendt D."/>
            <person name="Savage R."/>
            <person name="Osoegawa K."/>
            <person name="de Jong P."/>
            <person name="Grimwood J."/>
            <person name="Chapman J.A."/>
            <person name="Shapiro H."/>
            <person name="Aerts A."/>
            <person name="Otillar R.P."/>
            <person name="Terry A.Y."/>
            <person name="Boore J.L."/>
            <person name="Grigoriev I.V."/>
            <person name="Lindberg D.R."/>
            <person name="Seaver E.C."/>
            <person name="Weisblat D.A."/>
            <person name="Putnam N.H."/>
            <person name="Rokhsar D.S."/>
        </authorList>
    </citation>
    <scope>NUCLEOTIDE SEQUENCE</scope>
</reference>
<dbReference type="Proteomes" id="UP000015101">
    <property type="component" value="Unassembled WGS sequence"/>
</dbReference>
<dbReference type="CTD" id="20198018"/>
<reference evidence="3" key="1">
    <citation type="submission" date="2012-12" db="EMBL/GenBank/DDBJ databases">
        <authorList>
            <person name="Hellsten U."/>
            <person name="Grimwood J."/>
            <person name="Chapman J.A."/>
            <person name="Shapiro H."/>
            <person name="Aerts A."/>
            <person name="Otillar R.P."/>
            <person name="Terry A.Y."/>
            <person name="Boore J.L."/>
            <person name="Simakov O."/>
            <person name="Marletaz F."/>
            <person name="Cho S.-J."/>
            <person name="Edsinger-Gonzales E."/>
            <person name="Havlak P."/>
            <person name="Kuo D.-H."/>
            <person name="Larsson T."/>
            <person name="Lv J."/>
            <person name="Arendt D."/>
            <person name="Savage R."/>
            <person name="Osoegawa K."/>
            <person name="de Jong P."/>
            <person name="Lindberg D.R."/>
            <person name="Seaver E.C."/>
            <person name="Weisblat D.A."/>
            <person name="Putnam N.H."/>
            <person name="Grigoriev I.V."/>
            <person name="Rokhsar D.S."/>
        </authorList>
    </citation>
    <scope>NUCLEOTIDE SEQUENCE</scope>
</reference>
<name>T1EN68_HELRO</name>
<dbReference type="EMBL" id="AMQM01000120">
    <property type="status" value="NOT_ANNOTATED_CDS"/>
    <property type="molecule type" value="Genomic_DNA"/>
</dbReference>
<dbReference type="EnsemblMetazoa" id="HelroT158742">
    <property type="protein sequence ID" value="HelroP158742"/>
    <property type="gene ID" value="HelroG158742"/>
</dbReference>
<sequence>MSGFWKSSTAMYRVQQLSNYVSRSSCLHRIVNILDCPNNCAKCSEASAKSSVCDVCMPGFVISADKKTCTGCGTNCLSCTSAGNCDPGQCKPGTTYKNSTKQCIGCGDGCDACDVNGEGKCDPGKCRRSYMFDASSNTCKGAPC</sequence>
<evidence type="ECO:0000313" key="3">
    <source>
        <dbReference type="Proteomes" id="UP000015101"/>
    </source>
</evidence>
<dbReference type="GeneID" id="20198018"/>
<dbReference type="InterPro" id="IPR009030">
    <property type="entry name" value="Growth_fac_rcpt_cys_sf"/>
</dbReference>
<dbReference type="HOGENOM" id="CLU_1798513_0_0_1"/>
<dbReference type="EMBL" id="KB095811">
    <property type="protein sequence ID" value="ESO12263.1"/>
    <property type="molecule type" value="Genomic_DNA"/>
</dbReference>
<dbReference type="RefSeq" id="XP_009008983.1">
    <property type="nucleotide sequence ID" value="XM_009010735.1"/>
</dbReference>
<dbReference type="OrthoDB" id="10251639at2759"/>
<proteinExistence type="predicted"/>